<protein>
    <recommendedName>
        <fullName evidence="3">Outer membrane protein beta-barrel domain-containing protein</fullName>
    </recommendedName>
</protein>
<organism evidence="4 5">
    <name type="scientific">Roseovarius albus</name>
    <dbReference type="NCBI Taxonomy" id="1247867"/>
    <lineage>
        <taxon>Bacteria</taxon>
        <taxon>Pseudomonadati</taxon>
        <taxon>Pseudomonadota</taxon>
        <taxon>Alphaproteobacteria</taxon>
        <taxon>Rhodobacterales</taxon>
        <taxon>Roseobacteraceae</taxon>
        <taxon>Roseovarius</taxon>
    </lineage>
</organism>
<proteinExistence type="predicted"/>
<dbReference type="OrthoDB" id="268975at2"/>
<feature type="signal peptide" evidence="2">
    <location>
        <begin position="1"/>
        <end position="21"/>
    </location>
</feature>
<accession>A0A1X6YFD6</accession>
<dbReference type="SUPFAM" id="SSF56925">
    <property type="entry name" value="OMPA-like"/>
    <property type="match status" value="1"/>
</dbReference>
<feature type="domain" description="Outer membrane protein beta-barrel" evidence="3">
    <location>
        <begin position="9"/>
        <end position="171"/>
    </location>
</feature>
<name>A0A1X6YFD6_9RHOB</name>
<dbReference type="Pfam" id="PF13505">
    <property type="entry name" value="OMP_b-brl"/>
    <property type="match status" value="1"/>
</dbReference>
<evidence type="ECO:0000313" key="5">
    <source>
        <dbReference type="Proteomes" id="UP000193061"/>
    </source>
</evidence>
<sequence>MVKPITILSVVASFFATPALSQDWTGFYAGGELGFADLDASPGPSDSGFIGGFLTGYDYDLGDWVVGAGLDYDFSDISLGTTDVDSIYRVKARGGYKAGDGLIYATTGYAHIDTDNAGDDGGYFIGGGYERLLSDQFSVGGELLYHMIENFNSGAVDIDGTSVQFRGSFRF</sequence>
<dbReference type="InterPro" id="IPR011250">
    <property type="entry name" value="OMP/PagP_B-barrel"/>
</dbReference>
<dbReference type="Proteomes" id="UP000193061">
    <property type="component" value="Unassembled WGS sequence"/>
</dbReference>
<feature type="chain" id="PRO_5013321713" description="Outer membrane protein beta-barrel domain-containing protein" evidence="2">
    <location>
        <begin position="22"/>
        <end position="171"/>
    </location>
</feature>
<dbReference type="AlphaFoldDB" id="A0A1X6YFD6"/>
<evidence type="ECO:0000256" key="1">
    <source>
        <dbReference type="ARBA" id="ARBA00022729"/>
    </source>
</evidence>
<evidence type="ECO:0000313" key="4">
    <source>
        <dbReference type="EMBL" id="SLN17833.1"/>
    </source>
</evidence>
<keyword evidence="5" id="KW-1185">Reference proteome</keyword>
<gene>
    <name evidence="4" type="ORF">ROA7450_00559</name>
</gene>
<evidence type="ECO:0000256" key="2">
    <source>
        <dbReference type="SAM" id="SignalP"/>
    </source>
</evidence>
<keyword evidence="1 2" id="KW-0732">Signal</keyword>
<reference evidence="4 5" key="1">
    <citation type="submission" date="2017-03" db="EMBL/GenBank/DDBJ databases">
        <authorList>
            <person name="Afonso C.L."/>
            <person name="Miller P.J."/>
            <person name="Scott M.A."/>
            <person name="Spackman E."/>
            <person name="Goraichik I."/>
            <person name="Dimitrov K.M."/>
            <person name="Suarez D.L."/>
            <person name="Swayne D.E."/>
        </authorList>
    </citation>
    <scope>NUCLEOTIDE SEQUENCE [LARGE SCALE GENOMIC DNA]</scope>
    <source>
        <strain evidence="4 5">CECT 7450</strain>
    </source>
</reference>
<dbReference type="EMBL" id="FWFX01000002">
    <property type="protein sequence ID" value="SLN17833.1"/>
    <property type="molecule type" value="Genomic_DNA"/>
</dbReference>
<evidence type="ECO:0000259" key="3">
    <source>
        <dbReference type="Pfam" id="PF13505"/>
    </source>
</evidence>
<dbReference type="RefSeq" id="WP_085804150.1">
    <property type="nucleotide sequence ID" value="NZ_FWFX01000002.1"/>
</dbReference>
<dbReference type="InterPro" id="IPR027385">
    <property type="entry name" value="Beta-barrel_OMP"/>
</dbReference>